<dbReference type="SMART" id="SM00066">
    <property type="entry name" value="GAL4"/>
    <property type="match status" value="1"/>
</dbReference>
<dbReference type="InterPro" id="IPR053178">
    <property type="entry name" value="Osmoadaptation_assoc"/>
</dbReference>
<dbReference type="EMBL" id="JAGPNK010000009">
    <property type="protein sequence ID" value="KAH7313622.1"/>
    <property type="molecule type" value="Genomic_DNA"/>
</dbReference>
<dbReference type="InterPro" id="IPR001138">
    <property type="entry name" value="Zn2Cys6_DnaBD"/>
</dbReference>
<proteinExistence type="predicted"/>
<protein>
    <recommendedName>
        <fullName evidence="3">Zn(2)-C6 fungal-type domain-containing protein</fullName>
    </recommendedName>
</protein>
<feature type="compositionally biased region" description="Basic and acidic residues" evidence="2">
    <location>
        <begin position="336"/>
        <end position="349"/>
    </location>
</feature>
<dbReference type="Pfam" id="PF00172">
    <property type="entry name" value="Zn_clus"/>
    <property type="match status" value="1"/>
</dbReference>
<evidence type="ECO:0000313" key="4">
    <source>
        <dbReference type="EMBL" id="KAH7313622.1"/>
    </source>
</evidence>
<feature type="domain" description="Zn(2)-C6 fungal-type" evidence="3">
    <location>
        <begin position="10"/>
        <end position="37"/>
    </location>
</feature>
<dbReference type="AlphaFoldDB" id="A0A8K0WQD7"/>
<sequence>MGRLPTSGYCLTCRRRRVKCDRSRPACQRCLKSGHHCNGYEEIHFRMDKLCLGAPQQTLPIPRGPALLKATLRGRTRPVGAAVSSANVSSNIDTYLDHFLSTYHWAHWWKYILYSGLQTETSSASYKTAESLLTGYFAAKHADNELLAKSRRLYGESLGLVSHALTFQTRESFVLLALPIMILSMHPYVLDQSAELEHHIGLGVVMMHCGPSSFQRPGLVGIFRSCRAMLVCQAFAKRRRTFLEEAHWKSIPIIGKTRTFMDRLYDIFSHIPGLFEDAYLSSSGCSDNSRVLLTEKFETLTQQLHVWRTAWDAESSSPLAPTDLPATRNPKPSDTSTDRAPFKGSGEKAHTQFDSLDRALESITYSAAIICLQRLSGILTPRNHVRSEASDASDDTALLLASTAAEMVQHCAYIACEIKQNQPPYFLAVAPVGIAYCALKDMGGPGETLARSLANICHINGFLAELAVFNIWSRNTSNVEVLR</sequence>
<dbReference type="GO" id="GO:0008270">
    <property type="term" value="F:zinc ion binding"/>
    <property type="evidence" value="ECO:0007669"/>
    <property type="project" value="InterPro"/>
</dbReference>
<gene>
    <name evidence="4" type="ORF">B0I35DRAFT_276349</name>
</gene>
<dbReference type="GO" id="GO:0000981">
    <property type="term" value="F:DNA-binding transcription factor activity, RNA polymerase II-specific"/>
    <property type="evidence" value="ECO:0007669"/>
    <property type="project" value="InterPro"/>
</dbReference>
<keyword evidence="5" id="KW-1185">Reference proteome</keyword>
<reference evidence="4" key="1">
    <citation type="journal article" date="2021" name="Nat. Commun.">
        <title>Genetic determinants of endophytism in the Arabidopsis root mycobiome.</title>
        <authorList>
            <person name="Mesny F."/>
            <person name="Miyauchi S."/>
            <person name="Thiergart T."/>
            <person name="Pickel B."/>
            <person name="Atanasova L."/>
            <person name="Karlsson M."/>
            <person name="Huettel B."/>
            <person name="Barry K.W."/>
            <person name="Haridas S."/>
            <person name="Chen C."/>
            <person name="Bauer D."/>
            <person name="Andreopoulos W."/>
            <person name="Pangilinan J."/>
            <person name="LaButti K."/>
            <person name="Riley R."/>
            <person name="Lipzen A."/>
            <person name="Clum A."/>
            <person name="Drula E."/>
            <person name="Henrissat B."/>
            <person name="Kohler A."/>
            <person name="Grigoriev I.V."/>
            <person name="Martin F.M."/>
            <person name="Hacquard S."/>
        </authorList>
    </citation>
    <scope>NUCLEOTIDE SEQUENCE</scope>
    <source>
        <strain evidence="4">MPI-CAGE-CH-0235</strain>
    </source>
</reference>
<dbReference type="Gene3D" id="4.10.240.10">
    <property type="entry name" value="Zn(2)-C6 fungal-type DNA-binding domain"/>
    <property type="match status" value="1"/>
</dbReference>
<accession>A0A8K0WQD7</accession>
<keyword evidence="1" id="KW-0539">Nucleus</keyword>
<evidence type="ECO:0000256" key="2">
    <source>
        <dbReference type="SAM" id="MobiDB-lite"/>
    </source>
</evidence>
<dbReference type="PANTHER" id="PTHR38111">
    <property type="entry name" value="ZN(2)-C6 FUNGAL-TYPE DOMAIN-CONTAINING PROTEIN-RELATED"/>
    <property type="match status" value="1"/>
</dbReference>
<comment type="caution">
    <text evidence="4">The sequence shown here is derived from an EMBL/GenBank/DDBJ whole genome shotgun (WGS) entry which is preliminary data.</text>
</comment>
<feature type="region of interest" description="Disordered" evidence="2">
    <location>
        <begin position="315"/>
        <end position="349"/>
    </location>
</feature>
<evidence type="ECO:0000259" key="3">
    <source>
        <dbReference type="PROSITE" id="PS50048"/>
    </source>
</evidence>
<dbReference type="PROSITE" id="PS50048">
    <property type="entry name" value="ZN2_CY6_FUNGAL_2"/>
    <property type="match status" value="1"/>
</dbReference>
<dbReference type="InterPro" id="IPR036864">
    <property type="entry name" value="Zn2-C6_fun-type_DNA-bd_sf"/>
</dbReference>
<dbReference type="SUPFAM" id="SSF57701">
    <property type="entry name" value="Zn2/Cys6 DNA-binding domain"/>
    <property type="match status" value="1"/>
</dbReference>
<evidence type="ECO:0000313" key="5">
    <source>
        <dbReference type="Proteomes" id="UP000813444"/>
    </source>
</evidence>
<dbReference type="Proteomes" id="UP000813444">
    <property type="component" value="Unassembled WGS sequence"/>
</dbReference>
<dbReference type="CDD" id="cd00067">
    <property type="entry name" value="GAL4"/>
    <property type="match status" value="1"/>
</dbReference>
<organism evidence="4 5">
    <name type="scientific">Stachybotrys elegans</name>
    <dbReference type="NCBI Taxonomy" id="80388"/>
    <lineage>
        <taxon>Eukaryota</taxon>
        <taxon>Fungi</taxon>
        <taxon>Dikarya</taxon>
        <taxon>Ascomycota</taxon>
        <taxon>Pezizomycotina</taxon>
        <taxon>Sordariomycetes</taxon>
        <taxon>Hypocreomycetidae</taxon>
        <taxon>Hypocreales</taxon>
        <taxon>Stachybotryaceae</taxon>
        <taxon>Stachybotrys</taxon>
    </lineage>
</organism>
<dbReference type="PANTHER" id="PTHR38111:SF2">
    <property type="entry name" value="FINGER DOMAIN PROTEIN, PUTATIVE (AFU_ORTHOLOGUE AFUA_1G01560)-RELATED"/>
    <property type="match status" value="1"/>
</dbReference>
<dbReference type="OrthoDB" id="3525185at2759"/>
<evidence type="ECO:0000256" key="1">
    <source>
        <dbReference type="ARBA" id="ARBA00023242"/>
    </source>
</evidence>
<name>A0A8K0WQD7_9HYPO</name>